<feature type="region of interest" description="Disordered" evidence="2">
    <location>
        <begin position="1"/>
        <end position="23"/>
    </location>
</feature>
<comment type="caution">
    <text evidence="4">The sequence shown here is derived from an EMBL/GenBank/DDBJ whole genome shotgun (WGS) entry which is preliminary data.</text>
</comment>
<dbReference type="EMBL" id="AGNL01025538">
    <property type="protein sequence ID" value="EJK58338.1"/>
    <property type="molecule type" value="Genomic_DNA"/>
</dbReference>
<dbReference type="InterPro" id="IPR019155">
    <property type="entry name" value="CLEC16A/TT9_N"/>
</dbReference>
<dbReference type="GO" id="GO:1901096">
    <property type="term" value="P:regulation of autophagosome maturation"/>
    <property type="evidence" value="ECO:0007669"/>
    <property type="project" value="TreeGrafter"/>
</dbReference>
<accession>K0RX41</accession>
<dbReference type="InterPro" id="IPR039272">
    <property type="entry name" value="CLEC16A/TT9"/>
</dbReference>
<keyword evidence="1" id="KW-0072">Autophagy</keyword>
<dbReference type="PANTHER" id="PTHR21481:SF0">
    <property type="entry name" value="PROTEIN CLEC16A"/>
    <property type="match status" value="1"/>
</dbReference>
<dbReference type="GO" id="GO:0007034">
    <property type="term" value="P:vacuolar transport"/>
    <property type="evidence" value="ECO:0007669"/>
    <property type="project" value="TreeGrafter"/>
</dbReference>
<feature type="domain" description="FPL" evidence="3">
    <location>
        <begin position="380"/>
        <end position="445"/>
    </location>
</feature>
<feature type="compositionally biased region" description="Polar residues" evidence="2">
    <location>
        <begin position="535"/>
        <end position="550"/>
    </location>
</feature>
<organism evidence="4 5">
    <name type="scientific">Thalassiosira oceanica</name>
    <name type="common">Marine diatom</name>
    <dbReference type="NCBI Taxonomy" id="159749"/>
    <lineage>
        <taxon>Eukaryota</taxon>
        <taxon>Sar</taxon>
        <taxon>Stramenopiles</taxon>
        <taxon>Ochrophyta</taxon>
        <taxon>Bacillariophyta</taxon>
        <taxon>Coscinodiscophyceae</taxon>
        <taxon>Thalassiosirophycidae</taxon>
        <taxon>Thalassiosirales</taxon>
        <taxon>Thalassiosiraceae</taxon>
        <taxon>Thalassiosira</taxon>
    </lineage>
</organism>
<dbReference type="OMA" id="RTHASIW"/>
<sequence length="1215" mass="135116">MKWQHAPPLLPNQQGRKVPPPPILDARNAVKLDLPRRDEGPTEDISVTNLRAIYCSVLEDMAPLHHELGTCSSSQHNSDNYRWKNVGTITVDGSEDEGFDYSYVSDRSKKSWRLNLGHVGGGGATGVTGGDWSRDGVKRYNTLPKLDRTDHPNITDNVLKVGDLHIDGMNGVQLSPERKPRTTSVGEDAESHLDGKFTIDGDIEDSPISDQTEKDNITAFESLYGFSPTLAWRLRSAYAPRTPQEEHLLSLASEIFAQRNPNKADGIHRGLETAKNVEVKVCHGLKRLGELMSYCERLKRVSYFESLEREKARRQDNEENVELESADAVFSYFSEKNILPMLVDSVLSHPPLLNDTDKIECGALTSPFSGVTWTAATKSVTILTISMIVFNTTSLTSLTYLLSNNHLNELIMGLLPLSQFTEEGLEELLPPFVTLIRGLVMRLKSVEGRSCLPLFLCKRPKSNGQSAEQTETYIPILYACIQVFLSPKGTSLRDIEGCFVRTTAANVLLNLFRTDDTELRTVLVQGSCEDESPALPSTKSTPPQSPNLSASTYPLTTEQKLLFPHIANSLNAWFDRSVRLAMASLSLETKHGDAEARAEAQIRHREIAQKELQELQYWLGFIDDLLSCDVRAWNVRLVEWLLREVFVKKVCASWIRSLDATTRHDAAPTAKTAELLKAQAERRVALIFCSQFCGLVEYRPAVRLLSVLLLSDIYPQGWTAEGLPDTDGEAGDFPVTSTLNAIVSAGEGAIPDLTPNRLRESLLSMLSGTLSSDEVILSSQLLSVILESESIDDAALELLKVLPPSNHLSSSSSSTSPYEDACATFLAKAIGGSCGCSPETRNSAIESVSSFGLVLLERIIRHSWTELGTCLEHQSFIFYFNSSTFFSTLGSALRTFALKGREHLELDNENARAIIMEEIRLRYAQDKEQEGIFTCDIDLYKPSSSLNNSMLLLCGLDLQQQRHSCRPSNDLQLFDDTDTDKRSDLRAALFLRSIASCSREFHRRFVHSSKAAGRTPMFDELLSFNTTEVADELTVAVGQLQTTRLQELGTEIDLRGRNNYLCSLPKRQRKIEIVLDAEGTRFLVTDRTDLVLVIDPAELYIARVNATKQNRCRVLTAVMIQSIIACATESDTLHIVCECGDEHKWSFVISGRLSLRFPTAAAATSAKETLDKHLAALHRLSSLDAMHIFDQMLELSDFHSSAQTEEVTADFCEMD</sequence>
<name>K0RX41_THAOC</name>
<reference evidence="4 5" key="1">
    <citation type="journal article" date="2012" name="Genome Biol.">
        <title>Genome and low-iron response of an oceanic diatom adapted to chronic iron limitation.</title>
        <authorList>
            <person name="Lommer M."/>
            <person name="Specht M."/>
            <person name="Roy A.S."/>
            <person name="Kraemer L."/>
            <person name="Andreson R."/>
            <person name="Gutowska M.A."/>
            <person name="Wolf J."/>
            <person name="Bergner S.V."/>
            <person name="Schilhabel M.B."/>
            <person name="Klostermeier U.C."/>
            <person name="Beiko R.G."/>
            <person name="Rosenstiel P."/>
            <person name="Hippler M."/>
            <person name="Laroche J."/>
        </authorList>
    </citation>
    <scope>NUCLEOTIDE SEQUENCE [LARGE SCALE GENOMIC DNA]</scope>
    <source>
        <strain evidence="4 5">CCMP1005</strain>
    </source>
</reference>
<protein>
    <recommendedName>
        <fullName evidence="3">FPL domain-containing protein</fullName>
    </recommendedName>
</protein>
<dbReference type="AlphaFoldDB" id="K0RX41"/>
<evidence type="ECO:0000256" key="2">
    <source>
        <dbReference type="SAM" id="MobiDB-lite"/>
    </source>
</evidence>
<dbReference type="GO" id="GO:0016197">
    <property type="term" value="P:endosomal transport"/>
    <property type="evidence" value="ECO:0007669"/>
    <property type="project" value="TreeGrafter"/>
</dbReference>
<keyword evidence="5" id="KW-1185">Reference proteome</keyword>
<dbReference type="eggNOG" id="ENOG502RUN8">
    <property type="taxonomic scope" value="Eukaryota"/>
</dbReference>
<dbReference type="GO" id="GO:0005794">
    <property type="term" value="C:Golgi apparatus"/>
    <property type="evidence" value="ECO:0007669"/>
    <property type="project" value="TreeGrafter"/>
</dbReference>
<dbReference type="Pfam" id="PF09758">
    <property type="entry name" value="FPL"/>
    <property type="match status" value="1"/>
</dbReference>
<evidence type="ECO:0000256" key="1">
    <source>
        <dbReference type="ARBA" id="ARBA00023006"/>
    </source>
</evidence>
<evidence type="ECO:0000313" key="5">
    <source>
        <dbReference type="Proteomes" id="UP000266841"/>
    </source>
</evidence>
<feature type="region of interest" description="Disordered" evidence="2">
    <location>
        <begin position="530"/>
        <end position="550"/>
    </location>
</feature>
<dbReference type="GO" id="GO:0005770">
    <property type="term" value="C:late endosome"/>
    <property type="evidence" value="ECO:0007669"/>
    <property type="project" value="TreeGrafter"/>
</dbReference>
<gene>
    <name evidence="4" type="ORF">THAOC_21548</name>
</gene>
<proteinExistence type="predicted"/>
<dbReference type="Proteomes" id="UP000266841">
    <property type="component" value="Unassembled WGS sequence"/>
</dbReference>
<dbReference type="GO" id="GO:0006914">
    <property type="term" value="P:autophagy"/>
    <property type="evidence" value="ECO:0007669"/>
    <property type="project" value="UniProtKB-KW"/>
</dbReference>
<evidence type="ECO:0000259" key="3">
    <source>
        <dbReference type="Pfam" id="PF09758"/>
    </source>
</evidence>
<feature type="region of interest" description="Disordered" evidence="2">
    <location>
        <begin position="170"/>
        <end position="189"/>
    </location>
</feature>
<evidence type="ECO:0000313" key="4">
    <source>
        <dbReference type="EMBL" id="EJK58338.1"/>
    </source>
</evidence>
<dbReference type="PANTHER" id="PTHR21481">
    <property type="entry name" value="PROTEIN CLEC16A"/>
    <property type="match status" value="1"/>
</dbReference>
<dbReference type="OrthoDB" id="197594at2759"/>